<feature type="compositionally biased region" description="Low complexity" evidence="1">
    <location>
        <begin position="120"/>
        <end position="140"/>
    </location>
</feature>
<feature type="compositionally biased region" description="Basic and acidic residues" evidence="1">
    <location>
        <begin position="60"/>
        <end position="69"/>
    </location>
</feature>
<evidence type="ECO:0000259" key="2">
    <source>
        <dbReference type="Pfam" id="PF16012"/>
    </source>
</evidence>
<dbReference type="Pfam" id="PF16012">
    <property type="entry name" value="DUF4780"/>
    <property type="match status" value="1"/>
</dbReference>
<dbReference type="Proteomes" id="UP000295192">
    <property type="component" value="Unassembled WGS sequence"/>
</dbReference>
<evidence type="ECO:0000313" key="4">
    <source>
        <dbReference type="Proteomes" id="UP000295192"/>
    </source>
</evidence>
<feature type="compositionally biased region" description="Polar residues" evidence="1">
    <location>
        <begin position="1"/>
        <end position="10"/>
    </location>
</feature>
<name>A0A484B7K0_DRONA</name>
<proteinExistence type="predicted"/>
<dbReference type="EMBL" id="LSRL02000092">
    <property type="protein sequence ID" value="TDG44857.1"/>
    <property type="molecule type" value="Genomic_DNA"/>
</dbReference>
<dbReference type="AlphaFoldDB" id="A0A484B7K0"/>
<sequence>MPKQILNASNAKKEVKDNKDGLMDAAHQRVINAGAQSQLKIEVNLNEMTKKARKRLRDAIAKETSEVNRRKLAAARAPKKSKKRSKTATAAAAAPATTTTTITTSKTAPNTNSNSNMNIKAPSNAPSSKPNSSKSSNSSAGNSQVQLGFIASKRSAPLTEKQMGRLQEAILDVTVNNKTNLRPQYDDCIPQSEWLLLVCANKKTANWIKDHFNLIRKRCRLEIDLLEENQIPRHIIEGHFPNSAHLPDDKVLALINAQNPIQTQQWRILRRSANGSTLHLSIAIDGNSKQTLAARGGNICFCFGRICLNLNNYTADVTCTSIHSMQHQLNESKLDLYNQVSGSEWNLIMDQLDSVFDGVNNVRTPNNSVSNWNVQSNWEFNGQL</sequence>
<feature type="compositionally biased region" description="Low complexity" evidence="1">
    <location>
        <begin position="87"/>
        <end position="109"/>
    </location>
</feature>
<gene>
    <name evidence="3" type="ORF">AWZ03_008665</name>
</gene>
<reference evidence="3 4" key="1">
    <citation type="journal article" date="2019" name="J. Hered.">
        <title>An Improved Genome Assembly for Drosophila navojoa, the Basal Species in the mojavensis Cluster.</title>
        <authorList>
            <person name="Vanderlinde T."/>
            <person name="Dupim E.G."/>
            <person name="Nazario-Yepiz N.O."/>
            <person name="Carvalho A.B."/>
        </authorList>
    </citation>
    <scope>NUCLEOTIDE SEQUENCE [LARGE SCALE GENOMIC DNA]</scope>
    <source>
        <strain evidence="3">Navoj_Jal97</strain>
        <tissue evidence="3">Whole organism</tissue>
    </source>
</reference>
<dbReference type="InterPro" id="IPR031961">
    <property type="entry name" value="DUF4780"/>
</dbReference>
<protein>
    <recommendedName>
        <fullName evidence="2">DUF4780 domain-containing protein</fullName>
    </recommendedName>
</protein>
<feature type="region of interest" description="Disordered" evidence="1">
    <location>
        <begin position="1"/>
        <end position="20"/>
    </location>
</feature>
<feature type="compositionally biased region" description="Basic residues" evidence="1">
    <location>
        <begin position="70"/>
        <end position="86"/>
    </location>
</feature>
<organism evidence="3 4">
    <name type="scientific">Drosophila navojoa</name>
    <name type="common">Fruit fly</name>
    <dbReference type="NCBI Taxonomy" id="7232"/>
    <lineage>
        <taxon>Eukaryota</taxon>
        <taxon>Metazoa</taxon>
        <taxon>Ecdysozoa</taxon>
        <taxon>Arthropoda</taxon>
        <taxon>Hexapoda</taxon>
        <taxon>Insecta</taxon>
        <taxon>Pterygota</taxon>
        <taxon>Neoptera</taxon>
        <taxon>Endopterygota</taxon>
        <taxon>Diptera</taxon>
        <taxon>Brachycera</taxon>
        <taxon>Muscomorpha</taxon>
        <taxon>Ephydroidea</taxon>
        <taxon>Drosophilidae</taxon>
        <taxon>Drosophila</taxon>
    </lineage>
</organism>
<evidence type="ECO:0000256" key="1">
    <source>
        <dbReference type="SAM" id="MobiDB-lite"/>
    </source>
</evidence>
<feature type="compositionally biased region" description="Basic and acidic residues" evidence="1">
    <location>
        <begin position="11"/>
        <end position="20"/>
    </location>
</feature>
<feature type="region of interest" description="Disordered" evidence="1">
    <location>
        <begin position="60"/>
        <end position="143"/>
    </location>
</feature>
<keyword evidence="4" id="KW-1185">Reference proteome</keyword>
<evidence type="ECO:0000313" key="3">
    <source>
        <dbReference type="EMBL" id="TDG44857.1"/>
    </source>
</evidence>
<feature type="domain" description="DUF4780" evidence="2">
    <location>
        <begin position="152"/>
        <end position="307"/>
    </location>
</feature>
<dbReference type="OMA" id="ARRMESK"/>
<accession>A0A484B7K0</accession>
<comment type="caution">
    <text evidence="3">The sequence shown here is derived from an EMBL/GenBank/DDBJ whole genome shotgun (WGS) entry which is preliminary data.</text>
</comment>